<gene>
    <name evidence="8" type="primary">rpsF</name>
    <name evidence="9" type="ORF">SAMN00017405_1744</name>
</gene>
<keyword evidence="2 8" id="KW-0699">rRNA-binding</keyword>
<dbReference type="AlphaFoldDB" id="A0A1W1V309"/>
<evidence type="ECO:0000256" key="6">
    <source>
        <dbReference type="ARBA" id="ARBA00035104"/>
    </source>
</evidence>
<evidence type="ECO:0000256" key="5">
    <source>
        <dbReference type="ARBA" id="ARBA00023274"/>
    </source>
</evidence>
<dbReference type="SUPFAM" id="SSF54995">
    <property type="entry name" value="Ribosomal protein S6"/>
    <property type="match status" value="1"/>
</dbReference>
<evidence type="ECO:0000256" key="2">
    <source>
        <dbReference type="ARBA" id="ARBA00022730"/>
    </source>
</evidence>
<comment type="similarity">
    <text evidence="1 8">Belongs to the bacterial ribosomal protein bS6 family.</text>
</comment>
<dbReference type="InterPro" id="IPR000529">
    <property type="entry name" value="Ribosomal_bS6"/>
</dbReference>
<dbReference type="GO" id="GO:0006412">
    <property type="term" value="P:translation"/>
    <property type="evidence" value="ECO:0007669"/>
    <property type="project" value="UniProtKB-UniRule"/>
</dbReference>
<organism evidence="9 10">
    <name type="scientific">Desulfonispora thiosulfatigenes DSM 11270</name>
    <dbReference type="NCBI Taxonomy" id="656914"/>
    <lineage>
        <taxon>Bacteria</taxon>
        <taxon>Bacillati</taxon>
        <taxon>Bacillota</taxon>
        <taxon>Clostridia</taxon>
        <taxon>Eubacteriales</taxon>
        <taxon>Peptococcaceae</taxon>
        <taxon>Desulfonispora</taxon>
    </lineage>
</organism>
<dbReference type="Gene3D" id="3.30.70.60">
    <property type="match status" value="1"/>
</dbReference>
<dbReference type="GO" id="GO:0070181">
    <property type="term" value="F:small ribosomal subunit rRNA binding"/>
    <property type="evidence" value="ECO:0007669"/>
    <property type="project" value="TreeGrafter"/>
</dbReference>
<dbReference type="InterPro" id="IPR020814">
    <property type="entry name" value="Ribosomal_S6_plastid/chlpt"/>
</dbReference>
<dbReference type="RefSeq" id="WP_084052727.1">
    <property type="nucleotide sequence ID" value="NZ_FWWT01000014.1"/>
</dbReference>
<name>A0A1W1V309_DESTI</name>
<dbReference type="EMBL" id="FWWT01000014">
    <property type="protein sequence ID" value="SMB87688.1"/>
    <property type="molecule type" value="Genomic_DNA"/>
</dbReference>
<keyword evidence="4 8" id="KW-0689">Ribosomal protein</keyword>
<evidence type="ECO:0000256" key="1">
    <source>
        <dbReference type="ARBA" id="ARBA00009512"/>
    </source>
</evidence>
<evidence type="ECO:0000256" key="7">
    <source>
        <dbReference type="ARBA" id="ARBA00035294"/>
    </source>
</evidence>
<dbReference type="GO" id="GO:0003735">
    <property type="term" value="F:structural constituent of ribosome"/>
    <property type="evidence" value="ECO:0007669"/>
    <property type="project" value="InterPro"/>
</dbReference>
<dbReference type="Proteomes" id="UP000192731">
    <property type="component" value="Unassembled WGS sequence"/>
</dbReference>
<evidence type="ECO:0000256" key="8">
    <source>
        <dbReference type="HAMAP-Rule" id="MF_00360"/>
    </source>
</evidence>
<protein>
    <recommendedName>
        <fullName evidence="7 8">Small ribosomal subunit protein bS6</fullName>
    </recommendedName>
</protein>
<accession>A0A1W1V309</accession>
<dbReference type="GO" id="GO:0005840">
    <property type="term" value="C:ribosome"/>
    <property type="evidence" value="ECO:0007669"/>
    <property type="project" value="UniProtKB-KW"/>
</dbReference>
<dbReference type="STRING" id="656914.SAMN00017405_1744"/>
<dbReference type="GO" id="GO:1990904">
    <property type="term" value="C:ribonucleoprotein complex"/>
    <property type="evidence" value="ECO:0007669"/>
    <property type="project" value="UniProtKB-KW"/>
</dbReference>
<dbReference type="InterPro" id="IPR035980">
    <property type="entry name" value="Ribosomal_bS6_sf"/>
</dbReference>
<dbReference type="HAMAP" id="MF_00360">
    <property type="entry name" value="Ribosomal_bS6"/>
    <property type="match status" value="1"/>
</dbReference>
<dbReference type="NCBIfam" id="TIGR00166">
    <property type="entry name" value="S6"/>
    <property type="match status" value="1"/>
</dbReference>
<dbReference type="PANTHER" id="PTHR21011">
    <property type="entry name" value="MITOCHONDRIAL 28S RIBOSOMAL PROTEIN S6"/>
    <property type="match status" value="1"/>
</dbReference>
<dbReference type="FunFam" id="3.30.70.60:FF:000002">
    <property type="entry name" value="30S ribosomal protein S6"/>
    <property type="match status" value="1"/>
</dbReference>
<dbReference type="Pfam" id="PF01250">
    <property type="entry name" value="Ribosomal_S6"/>
    <property type="match status" value="1"/>
</dbReference>
<reference evidence="9 10" key="1">
    <citation type="submission" date="2017-04" db="EMBL/GenBank/DDBJ databases">
        <authorList>
            <person name="Afonso C.L."/>
            <person name="Miller P.J."/>
            <person name="Scott M.A."/>
            <person name="Spackman E."/>
            <person name="Goraichik I."/>
            <person name="Dimitrov K.M."/>
            <person name="Suarez D.L."/>
            <person name="Swayne D.E."/>
        </authorList>
    </citation>
    <scope>NUCLEOTIDE SEQUENCE [LARGE SCALE GENOMIC DNA]</scope>
    <source>
        <strain evidence="9 10">DSM 11270</strain>
    </source>
</reference>
<evidence type="ECO:0000256" key="4">
    <source>
        <dbReference type="ARBA" id="ARBA00022980"/>
    </source>
</evidence>
<comment type="function">
    <text evidence="6 8">Binds together with bS18 to 16S ribosomal RNA.</text>
</comment>
<evidence type="ECO:0000313" key="9">
    <source>
        <dbReference type="EMBL" id="SMB87688.1"/>
    </source>
</evidence>
<evidence type="ECO:0000313" key="10">
    <source>
        <dbReference type="Proteomes" id="UP000192731"/>
    </source>
</evidence>
<dbReference type="InterPro" id="IPR014717">
    <property type="entry name" value="Transl_elong_EF1B/ribsomal_bS6"/>
</dbReference>
<dbReference type="PANTHER" id="PTHR21011:SF1">
    <property type="entry name" value="SMALL RIBOSOMAL SUBUNIT PROTEIN BS6M"/>
    <property type="match status" value="1"/>
</dbReference>
<proteinExistence type="inferred from homology"/>
<dbReference type="GO" id="GO:0005737">
    <property type="term" value="C:cytoplasm"/>
    <property type="evidence" value="ECO:0007669"/>
    <property type="project" value="UniProtKB-ARBA"/>
</dbReference>
<sequence length="96" mass="11444">MRPYELMYIVRPDIEEEKLTQVIEKFSNLIVKEGGEVTKTDKWGKRKLAYVINDKWSEGFYTLVHFNGQPEVVNELDRVMKLTEDVVRHMITRIEE</sequence>
<dbReference type="CDD" id="cd00473">
    <property type="entry name" value="bS6"/>
    <property type="match status" value="1"/>
</dbReference>
<keyword evidence="10" id="KW-1185">Reference proteome</keyword>
<dbReference type="OrthoDB" id="9812702at2"/>
<evidence type="ECO:0000256" key="3">
    <source>
        <dbReference type="ARBA" id="ARBA00022884"/>
    </source>
</evidence>
<keyword evidence="3 8" id="KW-0694">RNA-binding</keyword>
<keyword evidence="5 8" id="KW-0687">Ribonucleoprotein</keyword>